<comment type="caution">
    <text evidence="1">The sequence shown here is derived from an EMBL/GenBank/DDBJ whole genome shotgun (WGS) entry which is preliminary data.</text>
</comment>
<evidence type="ECO:0008006" key="3">
    <source>
        <dbReference type="Google" id="ProtNLM"/>
    </source>
</evidence>
<dbReference type="SUPFAM" id="SSF54631">
    <property type="entry name" value="CBS-domain pair"/>
    <property type="match status" value="1"/>
</dbReference>
<protein>
    <recommendedName>
        <fullName evidence="3">CBS domain-containing protein</fullName>
    </recommendedName>
</protein>
<keyword evidence="2" id="KW-1185">Reference proteome</keyword>
<dbReference type="RefSeq" id="WP_212491593.1">
    <property type="nucleotide sequence ID" value="NZ_JAFCJH010000001.1"/>
</dbReference>
<organism evidence="1 2">
    <name type="scientific">Bradyrhizobium jicamae</name>
    <dbReference type="NCBI Taxonomy" id="280332"/>
    <lineage>
        <taxon>Bacteria</taxon>
        <taxon>Pseudomonadati</taxon>
        <taxon>Pseudomonadota</taxon>
        <taxon>Alphaproteobacteria</taxon>
        <taxon>Hyphomicrobiales</taxon>
        <taxon>Nitrobacteraceae</taxon>
        <taxon>Bradyrhizobium</taxon>
    </lineage>
</organism>
<gene>
    <name evidence="1" type="ORF">JQ615_01275</name>
</gene>
<sequence>MGNRWASGGLSGGRSVFTALHDGLTVDLIATHTNDLRTCTPHELVEDVLRRNPEDFDFLPVVNEASRFVGLFHAAAHRERRTLGTVWQCYVPISEDFLLGADASILEFVLDADEKPCRLVISGTKVVGLVSLSDLQRLPVRAALFALITGLEMTMADLIRTRHAKSEEWMRFLTASRQAKIEEEYEKANCEDGYVDTLLFTQFCDKRDIIIQNLPEPERTSLRAALGRIESLRNGVAHANEYASTPTQAKNVCKVIRELLCLVDHFREQLPGA</sequence>
<evidence type="ECO:0000313" key="2">
    <source>
        <dbReference type="Proteomes" id="UP001315278"/>
    </source>
</evidence>
<name>A0ABS5FB59_9BRAD</name>
<dbReference type="Proteomes" id="UP001315278">
    <property type="component" value="Unassembled WGS sequence"/>
</dbReference>
<dbReference type="EMBL" id="JAFCJH010000001">
    <property type="protein sequence ID" value="MBR0794013.1"/>
    <property type="molecule type" value="Genomic_DNA"/>
</dbReference>
<dbReference type="InterPro" id="IPR046342">
    <property type="entry name" value="CBS_dom_sf"/>
</dbReference>
<accession>A0ABS5FB59</accession>
<proteinExistence type="predicted"/>
<evidence type="ECO:0000313" key="1">
    <source>
        <dbReference type="EMBL" id="MBR0794013.1"/>
    </source>
</evidence>
<reference evidence="2" key="1">
    <citation type="journal article" date="2021" name="ISME J.">
        <title>Evolutionary origin and ecological implication of a unique nif island in free-living Bradyrhizobium lineages.</title>
        <authorList>
            <person name="Tao J."/>
        </authorList>
    </citation>
    <scope>NUCLEOTIDE SEQUENCE [LARGE SCALE GENOMIC DNA]</scope>
    <source>
        <strain evidence="2">SZCCT0434</strain>
    </source>
</reference>